<protein>
    <submittedName>
        <fullName evidence="1">Uncharacterized protein</fullName>
    </submittedName>
</protein>
<dbReference type="EMBL" id="LNIX01000005">
    <property type="protein sequence ID" value="OXA54364.1"/>
    <property type="molecule type" value="Genomic_DNA"/>
</dbReference>
<dbReference type="Proteomes" id="UP000198287">
    <property type="component" value="Unassembled WGS sequence"/>
</dbReference>
<evidence type="ECO:0000313" key="2">
    <source>
        <dbReference type="Proteomes" id="UP000198287"/>
    </source>
</evidence>
<organism evidence="1 2">
    <name type="scientific">Folsomia candida</name>
    <name type="common">Springtail</name>
    <dbReference type="NCBI Taxonomy" id="158441"/>
    <lineage>
        <taxon>Eukaryota</taxon>
        <taxon>Metazoa</taxon>
        <taxon>Ecdysozoa</taxon>
        <taxon>Arthropoda</taxon>
        <taxon>Hexapoda</taxon>
        <taxon>Collembola</taxon>
        <taxon>Entomobryomorpha</taxon>
        <taxon>Isotomoidea</taxon>
        <taxon>Isotomidae</taxon>
        <taxon>Proisotominae</taxon>
        <taxon>Folsomia</taxon>
    </lineage>
</organism>
<reference evidence="1 2" key="1">
    <citation type="submission" date="2015-12" db="EMBL/GenBank/DDBJ databases">
        <title>The genome of Folsomia candida.</title>
        <authorList>
            <person name="Faddeeva A."/>
            <person name="Derks M.F."/>
            <person name="Anvar Y."/>
            <person name="Smit S."/>
            <person name="Van Straalen N."/>
            <person name="Roelofs D."/>
        </authorList>
    </citation>
    <scope>NUCLEOTIDE SEQUENCE [LARGE SCALE GENOMIC DNA]</scope>
    <source>
        <strain evidence="1 2">VU population</strain>
        <tissue evidence="1">Whole body</tissue>
    </source>
</reference>
<name>A0A226EB42_FOLCA</name>
<sequence>MAEINNPATRKSVKSPRQMPILRGMLDEFGVINKFSVYPGGHGWNWSDANKEDLRSPTMTFLPHFLLILSLVSFLHGYGDYSNIKLPAISNYSMNYITTLRNGQKYAADCLCPRSLNTTGSYYMFCGYEMPIVKTGVECTMRQGVYRCINGKKEALFEENCVSQGDLKSKGCGPIDALCPGGDCGPHNYRGCRYVRQ</sequence>
<dbReference type="AlphaFoldDB" id="A0A226EB42"/>
<gene>
    <name evidence="1" type="ORF">Fcan01_11636</name>
</gene>
<proteinExistence type="predicted"/>
<comment type="caution">
    <text evidence="1">The sequence shown here is derived from an EMBL/GenBank/DDBJ whole genome shotgun (WGS) entry which is preliminary data.</text>
</comment>
<keyword evidence="2" id="KW-1185">Reference proteome</keyword>
<evidence type="ECO:0000313" key="1">
    <source>
        <dbReference type="EMBL" id="OXA54364.1"/>
    </source>
</evidence>
<accession>A0A226EB42</accession>